<dbReference type="SUPFAM" id="SSF55874">
    <property type="entry name" value="ATPase domain of HSP90 chaperone/DNA topoisomerase II/histidine kinase"/>
    <property type="match status" value="1"/>
</dbReference>
<keyword evidence="8" id="KW-0902">Two-component regulatory system</keyword>
<dbReference type="Pfam" id="PF07730">
    <property type="entry name" value="HisKA_3"/>
    <property type="match status" value="1"/>
</dbReference>
<dbReference type="EC" id="2.7.13.3" evidence="2"/>
<dbReference type="Proteomes" id="UP001631957">
    <property type="component" value="Unassembled WGS sequence"/>
</dbReference>
<protein>
    <recommendedName>
        <fullName evidence="2">histidine kinase</fullName>
        <ecNumber evidence="2">2.7.13.3</ecNumber>
    </recommendedName>
</protein>
<feature type="transmembrane region" description="Helical" evidence="9">
    <location>
        <begin position="53"/>
        <end position="73"/>
    </location>
</feature>
<dbReference type="RefSeq" id="WP_409121409.1">
    <property type="nucleotide sequence ID" value="NZ_JBJVNI010000007.1"/>
</dbReference>
<keyword evidence="9" id="KW-0812">Transmembrane</keyword>
<dbReference type="InterPro" id="IPR003594">
    <property type="entry name" value="HATPase_dom"/>
</dbReference>
<evidence type="ECO:0000256" key="4">
    <source>
        <dbReference type="ARBA" id="ARBA00022679"/>
    </source>
</evidence>
<dbReference type="InterPro" id="IPR050482">
    <property type="entry name" value="Sensor_HK_TwoCompSys"/>
</dbReference>
<dbReference type="SMART" id="SM00387">
    <property type="entry name" value="HATPase_c"/>
    <property type="match status" value="1"/>
</dbReference>
<dbReference type="PANTHER" id="PTHR24421">
    <property type="entry name" value="NITRATE/NITRITE SENSOR PROTEIN NARX-RELATED"/>
    <property type="match status" value="1"/>
</dbReference>
<dbReference type="PANTHER" id="PTHR24421:SF10">
    <property type="entry name" value="NITRATE_NITRITE SENSOR PROTEIN NARQ"/>
    <property type="match status" value="1"/>
</dbReference>
<keyword evidence="3" id="KW-0597">Phosphoprotein</keyword>
<dbReference type="InterPro" id="IPR011712">
    <property type="entry name" value="Sig_transdc_His_kin_sub3_dim/P"/>
</dbReference>
<feature type="domain" description="Histidine kinase/HSP90-like ATPase" evidence="10">
    <location>
        <begin position="310"/>
        <end position="407"/>
    </location>
</feature>
<comment type="caution">
    <text evidence="11">The sequence shown here is derived from an EMBL/GenBank/DDBJ whole genome shotgun (WGS) entry which is preliminary data.</text>
</comment>
<dbReference type="Gene3D" id="1.20.5.1930">
    <property type="match status" value="1"/>
</dbReference>
<feature type="transmembrane region" description="Helical" evidence="9">
    <location>
        <begin position="31"/>
        <end position="47"/>
    </location>
</feature>
<evidence type="ECO:0000256" key="8">
    <source>
        <dbReference type="ARBA" id="ARBA00023012"/>
    </source>
</evidence>
<evidence type="ECO:0000256" key="9">
    <source>
        <dbReference type="SAM" id="Phobius"/>
    </source>
</evidence>
<dbReference type="Pfam" id="PF02518">
    <property type="entry name" value="HATPase_c"/>
    <property type="match status" value="1"/>
</dbReference>
<keyword evidence="6 11" id="KW-0418">Kinase</keyword>
<dbReference type="CDD" id="cd16917">
    <property type="entry name" value="HATPase_UhpB-NarQ-NarX-like"/>
    <property type="match status" value="1"/>
</dbReference>
<feature type="transmembrane region" description="Helical" evidence="9">
    <location>
        <begin position="160"/>
        <end position="180"/>
    </location>
</feature>
<accession>A0ABW9HNY9</accession>
<dbReference type="EMBL" id="JBJVNI010000007">
    <property type="protein sequence ID" value="MFM9609793.1"/>
    <property type="molecule type" value="Genomic_DNA"/>
</dbReference>
<comment type="catalytic activity">
    <reaction evidence="1">
        <text>ATP + protein L-histidine = ADP + protein N-phospho-L-histidine.</text>
        <dbReference type="EC" id="2.7.13.3"/>
    </reaction>
</comment>
<evidence type="ECO:0000256" key="7">
    <source>
        <dbReference type="ARBA" id="ARBA00022840"/>
    </source>
</evidence>
<feature type="transmembrane region" description="Helical" evidence="9">
    <location>
        <begin position="82"/>
        <end position="104"/>
    </location>
</feature>
<evidence type="ECO:0000313" key="12">
    <source>
        <dbReference type="Proteomes" id="UP001631957"/>
    </source>
</evidence>
<dbReference type="Gene3D" id="3.30.565.10">
    <property type="entry name" value="Histidine kinase-like ATPase, C-terminal domain"/>
    <property type="match status" value="1"/>
</dbReference>
<keyword evidence="12" id="KW-1185">Reference proteome</keyword>
<keyword evidence="9" id="KW-0472">Membrane</keyword>
<evidence type="ECO:0000313" key="11">
    <source>
        <dbReference type="EMBL" id="MFM9609793.1"/>
    </source>
</evidence>
<evidence type="ECO:0000256" key="6">
    <source>
        <dbReference type="ARBA" id="ARBA00022777"/>
    </source>
</evidence>
<keyword evidence="7" id="KW-0067">ATP-binding</keyword>
<sequence length="417" mass="43667">MGALRRKKAHRPAAPFALQVNALQAMSRQVFGFRLAMIALAAPSALLNASPGVGVRLVGTAVVVTFMVSYALLRDWERFAPLLLRHPTLLAVDTLLGSLLLVSAGPDTTLAYVSVCTPLLAGILYGWRGAACFASLQGLILLLVHTTLAARSGASVAERLLLPGFCVITGALGSALRGLMLRFGEATEALAETRARLAAAEAVAAERDRLAREMHDSLAKSLYGVALAAEALAAGAEQPVREQAESIAGAARRAAGESRDLLTDLRLGAGEELDVLDELASRTTDFATRTGLPTTYRATGERSAVPVPPFVARELLTIAAEALDNAHRHADASRVEVSAGVHGDVLRVTVHDDGKGLPPGTSLDALRRAGHFGLLGMSERAVALGARLRIGRGGPGTEVSVELRLPLRVGQFEKGAA</sequence>
<keyword evidence="5" id="KW-0547">Nucleotide-binding</keyword>
<evidence type="ECO:0000256" key="5">
    <source>
        <dbReference type="ARBA" id="ARBA00022741"/>
    </source>
</evidence>
<evidence type="ECO:0000256" key="2">
    <source>
        <dbReference type="ARBA" id="ARBA00012438"/>
    </source>
</evidence>
<evidence type="ECO:0000256" key="1">
    <source>
        <dbReference type="ARBA" id="ARBA00000085"/>
    </source>
</evidence>
<dbReference type="InterPro" id="IPR036890">
    <property type="entry name" value="HATPase_C_sf"/>
</dbReference>
<keyword evidence="9" id="KW-1133">Transmembrane helix</keyword>
<feature type="transmembrane region" description="Helical" evidence="9">
    <location>
        <begin position="134"/>
        <end position="154"/>
    </location>
</feature>
<keyword evidence="4" id="KW-0808">Transferase</keyword>
<evidence type="ECO:0000256" key="3">
    <source>
        <dbReference type="ARBA" id="ARBA00022553"/>
    </source>
</evidence>
<reference evidence="11 12" key="1">
    <citation type="submission" date="2024-12" db="EMBL/GenBank/DDBJ databases">
        <title>Forecasting of Potato common scab and diversities of Pathogenic streptomyces spp. in china.</title>
        <authorList>
            <person name="Handique U."/>
            <person name="Wu J."/>
        </authorList>
    </citation>
    <scope>NUCLEOTIDE SEQUENCE [LARGE SCALE GENOMIC DNA]</scope>
    <source>
        <strain evidence="11 12">ZRIMU1530</strain>
    </source>
</reference>
<proteinExistence type="predicted"/>
<evidence type="ECO:0000259" key="10">
    <source>
        <dbReference type="SMART" id="SM00387"/>
    </source>
</evidence>
<organism evidence="11 12">
    <name type="scientific">Streptomyces niveiscabiei</name>
    <dbReference type="NCBI Taxonomy" id="164115"/>
    <lineage>
        <taxon>Bacteria</taxon>
        <taxon>Bacillati</taxon>
        <taxon>Actinomycetota</taxon>
        <taxon>Actinomycetes</taxon>
        <taxon>Kitasatosporales</taxon>
        <taxon>Streptomycetaceae</taxon>
        <taxon>Streptomyces</taxon>
    </lineage>
</organism>
<name>A0ABW9HNY9_9ACTN</name>
<dbReference type="GO" id="GO:0016301">
    <property type="term" value="F:kinase activity"/>
    <property type="evidence" value="ECO:0007669"/>
    <property type="project" value="UniProtKB-KW"/>
</dbReference>
<gene>
    <name evidence="11" type="ORF">ACKI18_13880</name>
</gene>